<evidence type="ECO:0000256" key="4">
    <source>
        <dbReference type="ARBA" id="ARBA00022475"/>
    </source>
</evidence>
<feature type="region of interest" description="Disordered" evidence="9">
    <location>
        <begin position="101"/>
        <end position="128"/>
    </location>
</feature>
<dbReference type="GO" id="GO:0005829">
    <property type="term" value="C:cytosol"/>
    <property type="evidence" value="ECO:0007669"/>
    <property type="project" value="GOC"/>
</dbReference>
<sequence>SNYMENGPSTHNGEPEQVWERPWTLEEMRKNSTSWSLAADSGLLHFLQDFSHRMLSKTHDIEKQLDGLIRDTKATDSCLHTVFNDFLMLSNTQFIENRVYDEEVEESAPKPETMEKQPEQEKTREQKEAELIPKVQEAVNYGLKVLESAFEQLDIKAGNSESEDEEALEKVEPILEAKDLYVDRPLPYLIGSQAFMDQEDVGLGDLSSDEMSIGSDRDSVIESEDEDADEQSDDDFDQDDEVHRHLKKKPSVVSYDDADEENEDDEDSDIFGGSDKDEDELRKDSGLPSFADELAARIKGETPSKQEADRTSMSSGPSVSQKKSKTKKDTKPQAEDDQDEMFKPPKMDDEEYSPFGGKGGLFSGGRGLFDDDEGDLFSDAPKTERAEREQTVTQTTEPNKTKKIPTGAVSIFPENSLFGTPNDSDFLESKDDKSPVRPKIQAAPKRSPAGGGLFDDDDDGDDFFTGKTLTKSTPAGKDNQMPKKTLDLFGEVDRSVFSGNSIAVLPQQDKRADGEEETRPPEKKPPAGAISMFGPGTKNILVEGLKKRKPSTSEESTKSEENVPPPEAAKSSPVLEASGKAQSKGLFSDDEDSQLFPNATKSKSKPTAQNKPSKAPLSIFDDEDEEDLFSSAPKSKSVQVKKQSLQPKKPVSSTLFSDDQDQWMSSKSSKESPEVKPGGMKSSVSAPSRLPSVKAPQKDGLFDKNEDDDLFAATKESSKKSSPRASLRFEDEDKEPLFGFKPPTNKASSESKASGAPSLFESTEDEILPSVASAKTADEKKPVESVPSSDNNTEIKKKPAGAVSLFGGIDILGSKQDTSKKRNNQEELSDGEDLYKEGPPPMDSKGAKTKKTALSLFDDDDDDEDENSGEILSSKTSKPAEKSTLMDHGSHIKSTGVFQDEELLFSHTQQRDNDPDVDLFSSSAKAASSAKPVAPMLFGEDEDDDDLFSSFKPKTAPKVAEKPIKPRKDEVNKPTLTSNKEPTSPLKPKKTSSRIGELKASLAVNPASLLPGAVPRIPGAVAAVPGLAPSSLPASARPADTILDHQTSSEGGVSFDSPVQVNTLENANKSRTKGAGRRRPQTRAARHLAAQEFEEAVGESQYEKSDMASSLPPLNPVSPRPSALTIPVAARNPDGAVRPKKLLDTEGDLFDSDDLFATASLTKPPPSSKHKTKPPEEGHKKAVKTEGVTSSKKDQTSSIFDSHGDDLFATVKQKPVQKAKPMSFLEDDDDDDIFGAGKSTEKSKMEISAAKPDIFQDEVEEHSKPQMKPKEVSLDASLFDDDIDIFADLTTTTKPKEKKAKKKVETKSIFDDDMDDIFSTATPKPTVKPPSKSKKNKDPSTAAETSHNIFDDPLNVFGGN</sequence>
<feature type="compositionally biased region" description="Low complexity" evidence="9">
    <location>
        <begin position="630"/>
        <end position="653"/>
    </location>
</feature>
<feature type="region of interest" description="Disordered" evidence="9">
    <location>
        <begin position="812"/>
        <end position="994"/>
    </location>
</feature>
<dbReference type="EMBL" id="JAFHDT010000009">
    <property type="protein sequence ID" value="KAI7805983.1"/>
    <property type="molecule type" value="Genomic_DNA"/>
</dbReference>
<dbReference type="GO" id="GO:0036010">
    <property type="term" value="P:protein localization to endosome"/>
    <property type="evidence" value="ECO:0007669"/>
    <property type="project" value="TreeGrafter"/>
</dbReference>
<feature type="region of interest" description="Disordered" evidence="9">
    <location>
        <begin position="203"/>
        <end position="800"/>
    </location>
</feature>
<dbReference type="GO" id="GO:0042147">
    <property type="term" value="P:retrograde transport, endosome to Golgi"/>
    <property type="evidence" value="ECO:0007669"/>
    <property type="project" value="TreeGrafter"/>
</dbReference>
<dbReference type="PANTHER" id="PTHR21669:SF38">
    <property type="entry name" value="WASH COMPLEX SUBUNIT 2A-RELATED"/>
    <property type="match status" value="1"/>
</dbReference>
<dbReference type="GO" id="GO:1905394">
    <property type="term" value="F:retromer complex binding"/>
    <property type="evidence" value="ECO:0007669"/>
    <property type="project" value="TreeGrafter"/>
</dbReference>
<dbReference type="Pfam" id="PF15255">
    <property type="entry name" value="CAP-ZIP_m"/>
    <property type="match status" value="1"/>
</dbReference>
<feature type="compositionally biased region" description="Basic and acidic residues" evidence="9">
    <location>
        <begin position="959"/>
        <end position="972"/>
    </location>
</feature>
<feature type="compositionally biased region" description="Acidic residues" evidence="9">
    <location>
        <begin position="256"/>
        <end position="269"/>
    </location>
</feature>
<feature type="compositionally biased region" description="Basic residues" evidence="9">
    <location>
        <begin position="1070"/>
        <end position="1086"/>
    </location>
</feature>
<feature type="compositionally biased region" description="Low complexity" evidence="9">
    <location>
        <begin position="921"/>
        <end position="931"/>
    </location>
</feature>
<keyword evidence="4" id="KW-1003">Cell membrane</keyword>
<feature type="compositionally biased region" description="Basic and acidic residues" evidence="9">
    <location>
        <begin position="381"/>
        <end position="390"/>
    </location>
</feature>
<feature type="compositionally biased region" description="Acidic residues" evidence="9">
    <location>
        <begin position="221"/>
        <end position="240"/>
    </location>
</feature>
<feature type="compositionally biased region" description="Basic and acidic residues" evidence="9">
    <location>
        <begin position="551"/>
        <end position="561"/>
    </location>
</feature>
<dbReference type="GO" id="GO:1901981">
    <property type="term" value="F:phosphatidylinositol phosphate binding"/>
    <property type="evidence" value="ECO:0007669"/>
    <property type="project" value="TreeGrafter"/>
</dbReference>
<feature type="domain" description="FAM21/CAPZIP" evidence="10">
    <location>
        <begin position="984"/>
        <end position="1105"/>
    </location>
</feature>
<protein>
    <submittedName>
        <fullName evidence="11">WASH complex subunit FAM21C</fullName>
    </submittedName>
</protein>
<feature type="non-terminal residue" evidence="11">
    <location>
        <position position="1360"/>
    </location>
</feature>
<dbReference type="PANTHER" id="PTHR21669">
    <property type="entry name" value="CAPZ-INTERACTING PROTEIN AND RELATED PROTEINS"/>
    <property type="match status" value="1"/>
</dbReference>
<evidence type="ECO:0000256" key="3">
    <source>
        <dbReference type="ARBA" id="ARBA00022448"/>
    </source>
</evidence>
<feature type="compositionally biased region" description="Polar residues" evidence="9">
    <location>
        <begin position="1045"/>
        <end position="1069"/>
    </location>
</feature>
<organism evidence="11 12">
    <name type="scientific">Triplophysa rosa</name>
    <name type="common">Cave loach</name>
    <dbReference type="NCBI Taxonomy" id="992332"/>
    <lineage>
        <taxon>Eukaryota</taxon>
        <taxon>Metazoa</taxon>
        <taxon>Chordata</taxon>
        <taxon>Craniata</taxon>
        <taxon>Vertebrata</taxon>
        <taxon>Euteleostomi</taxon>
        <taxon>Actinopterygii</taxon>
        <taxon>Neopterygii</taxon>
        <taxon>Teleostei</taxon>
        <taxon>Ostariophysi</taxon>
        <taxon>Cypriniformes</taxon>
        <taxon>Nemacheilidae</taxon>
        <taxon>Triplophysa</taxon>
    </lineage>
</organism>
<comment type="subcellular location">
    <subcellularLocation>
        <location evidence="2">Cell membrane</location>
    </subcellularLocation>
    <subcellularLocation>
        <location evidence="1">Early endosome membrane</location>
    </subcellularLocation>
</comment>
<comment type="caution">
    <text evidence="11">The sequence shown here is derived from an EMBL/GenBank/DDBJ whole genome shotgun (WGS) entry which is preliminary data.</text>
</comment>
<feature type="compositionally biased region" description="Acidic residues" evidence="9">
    <location>
        <begin position="1145"/>
        <end position="1154"/>
    </location>
</feature>
<feature type="compositionally biased region" description="Basic and acidic residues" evidence="9">
    <location>
        <begin position="1173"/>
        <end position="1184"/>
    </location>
</feature>
<evidence type="ECO:0000256" key="1">
    <source>
        <dbReference type="ARBA" id="ARBA00004146"/>
    </source>
</evidence>
<feature type="compositionally biased region" description="Acidic residues" evidence="9">
    <location>
        <begin position="857"/>
        <end position="868"/>
    </location>
</feature>
<dbReference type="GO" id="GO:0005886">
    <property type="term" value="C:plasma membrane"/>
    <property type="evidence" value="ECO:0007669"/>
    <property type="project" value="UniProtKB-SubCell"/>
</dbReference>
<feature type="compositionally biased region" description="Basic and acidic residues" evidence="9">
    <location>
        <begin position="294"/>
        <end position="310"/>
    </location>
</feature>
<keyword evidence="12" id="KW-1185">Reference proteome</keyword>
<name>A0A9W7WPK3_TRIRA</name>
<dbReference type="InterPro" id="IPR029341">
    <property type="entry name" value="FAM21/CAPZIP"/>
</dbReference>
<proteinExistence type="inferred from homology"/>
<feature type="compositionally biased region" description="Polar residues" evidence="9">
    <location>
        <begin position="595"/>
        <end position="612"/>
    </location>
</feature>
<evidence type="ECO:0000256" key="7">
    <source>
        <dbReference type="ARBA" id="ARBA00023136"/>
    </source>
</evidence>
<evidence type="ECO:0000256" key="2">
    <source>
        <dbReference type="ARBA" id="ARBA00004236"/>
    </source>
</evidence>
<feature type="compositionally biased region" description="Gly residues" evidence="9">
    <location>
        <begin position="356"/>
        <end position="367"/>
    </location>
</feature>
<evidence type="ECO:0000313" key="11">
    <source>
        <dbReference type="EMBL" id="KAI7805983.1"/>
    </source>
</evidence>
<reference evidence="11" key="1">
    <citation type="submission" date="2021-02" db="EMBL/GenBank/DDBJ databases">
        <title>Comparative genomics reveals that relaxation of natural selection precedes convergent phenotypic evolution of cavefish.</title>
        <authorList>
            <person name="Peng Z."/>
        </authorList>
    </citation>
    <scope>NUCLEOTIDE SEQUENCE</scope>
    <source>
        <tissue evidence="11">Muscle</tissue>
    </source>
</reference>
<feature type="region of interest" description="Disordered" evidence="9">
    <location>
        <begin position="1314"/>
        <end position="1360"/>
    </location>
</feature>
<feature type="compositionally biased region" description="Polar residues" evidence="9">
    <location>
        <begin position="311"/>
        <end position="321"/>
    </location>
</feature>
<feature type="compositionally biased region" description="Basic and acidic residues" evidence="9">
    <location>
        <begin position="327"/>
        <end position="347"/>
    </location>
</feature>
<dbReference type="Proteomes" id="UP001059041">
    <property type="component" value="Linkage Group LG9"/>
</dbReference>
<feature type="compositionally biased region" description="Basic and acidic residues" evidence="9">
    <location>
        <begin position="878"/>
        <end position="890"/>
    </location>
</feature>
<feature type="compositionally biased region" description="Basic and acidic residues" evidence="9">
    <location>
        <begin position="480"/>
        <end position="494"/>
    </location>
</feature>
<evidence type="ECO:0000313" key="12">
    <source>
        <dbReference type="Proteomes" id="UP001059041"/>
    </source>
</evidence>
<keyword evidence="5" id="KW-0597">Phosphoprotein</keyword>
<dbReference type="GO" id="GO:0031901">
    <property type="term" value="C:early endosome membrane"/>
    <property type="evidence" value="ECO:0007669"/>
    <property type="project" value="UniProtKB-SubCell"/>
</dbReference>
<feature type="compositionally biased region" description="Basic and acidic residues" evidence="9">
    <location>
        <begin position="508"/>
        <end position="525"/>
    </location>
</feature>
<evidence type="ECO:0000259" key="10">
    <source>
        <dbReference type="Pfam" id="PF15255"/>
    </source>
</evidence>
<feature type="region of interest" description="Disordered" evidence="9">
    <location>
        <begin position="1045"/>
        <end position="1249"/>
    </location>
</feature>
<evidence type="ECO:0000256" key="5">
    <source>
        <dbReference type="ARBA" id="ARBA00022553"/>
    </source>
</evidence>
<keyword evidence="6" id="KW-0967">Endosome</keyword>
<gene>
    <name evidence="11" type="ORF">IRJ41_022701</name>
</gene>
<keyword evidence="3" id="KW-0813">Transport</keyword>
<accession>A0A9W7WPK3</accession>
<dbReference type="GO" id="GO:0071203">
    <property type="term" value="C:WASH complex"/>
    <property type="evidence" value="ECO:0007669"/>
    <property type="project" value="TreeGrafter"/>
</dbReference>
<comment type="similarity">
    <text evidence="8">Belongs to the FAM21 family.</text>
</comment>
<evidence type="ECO:0000256" key="8">
    <source>
        <dbReference type="ARBA" id="ARBA00038327"/>
    </source>
</evidence>
<feature type="compositionally biased region" description="Basic and acidic residues" evidence="9">
    <location>
        <begin position="107"/>
        <end position="128"/>
    </location>
</feature>
<evidence type="ECO:0000256" key="6">
    <source>
        <dbReference type="ARBA" id="ARBA00022753"/>
    </source>
</evidence>
<evidence type="ECO:0000256" key="9">
    <source>
        <dbReference type="SAM" id="MobiDB-lite"/>
    </source>
</evidence>
<keyword evidence="7" id="KW-0472">Membrane</keyword>